<keyword evidence="4" id="KW-1003">Cell membrane</keyword>
<evidence type="ECO:0000313" key="11">
    <source>
        <dbReference type="EMBL" id="NDL61696.1"/>
    </source>
</evidence>
<keyword evidence="12" id="KW-1185">Reference proteome</keyword>
<evidence type="ECO:0000256" key="8">
    <source>
        <dbReference type="ARBA" id="ARBA00038852"/>
    </source>
</evidence>
<evidence type="ECO:0000256" key="9">
    <source>
        <dbReference type="ARBA" id="ARBA00047356"/>
    </source>
</evidence>
<protein>
    <recommendedName>
        <fullName evidence="8">ABC-type dipeptide transporter</fullName>
        <ecNumber evidence="8">7.4.2.9</ecNumber>
    </recommendedName>
</protein>
<evidence type="ECO:0000256" key="7">
    <source>
        <dbReference type="ARBA" id="ARBA00023136"/>
    </source>
</evidence>
<name>A0A845SF31_9GAMM</name>
<comment type="caution">
    <text evidence="11">The sequence shown here is derived from an EMBL/GenBank/DDBJ whole genome shotgun (WGS) entry which is preliminary data.</text>
</comment>
<dbReference type="EMBL" id="WUBS01000002">
    <property type="protein sequence ID" value="NDL61696.1"/>
    <property type="molecule type" value="Genomic_DNA"/>
</dbReference>
<evidence type="ECO:0000256" key="6">
    <source>
        <dbReference type="ARBA" id="ARBA00022840"/>
    </source>
</evidence>
<sequence>MTRLDKPGPLLAVEGLSVRFDTRRQCQRVIDDISFTVERGETVCIVGESGSGKTLTALSLMSLLPPGMSVAAGALRFNGQDLLALDAGRRAMLYGDRIAMIFQDPMSSLNPVLTIGRQITESLARHQPSLTRRERELRAEQALSLAGIPDAGEKMRRYPHELSGGLCQRSLIAIALVNQPRLIIADEPTTALDVTVQAQVMNSMRAACRQTGAALLLITHDMGLVAQHADRVVVMYAGRIVEQGRAGQVFRSSRHPYTRALLSAIPRLDSDVDRELEVIAGEPPLFSRLPSGCAFRPRCRLCRDRPVCAATIPPPRVEQGDPLHVSACHFAHELAVPTRMERK</sequence>
<comment type="subcellular location">
    <subcellularLocation>
        <location evidence="1">Cell inner membrane</location>
        <topology evidence="1">Peripheral membrane protein</topology>
    </subcellularLocation>
</comment>
<proteinExistence type="inferred from homology"/>
<dbReference type="InterPro" id="IPR003439">
    <property type="entry name" value="ABC_transporter-like_ATP-bd"/>
</dbReference>
<organism evidence="11 12">
    <name type="scientific">Acerihabitans arboris</name>
    <dbReference type="NCBI Taxonomy" id="2691583"/>
    <lineage>
        <taxon>Bacteria</taxon>
        <taxon>Pseudomonadati</taxon>
        <taxon>Pseudomonadota</taxon>
        <taxon>Gammaproteobacteria</taxon>
        <taxon>Enterobacterales</taxon>
        <taxon>Pectobacteriaceae</taxon>
        <taxon>Acerihabitans</taxon>
    </lineage>
</organism>
<comment type="catalytic activity">
    <reaction evidence="9">
        <text>a dipeptide(out) + ATP + H2O = a dipeptide(in) + ADP + phosphate + H(+)</text>
        <dbReference type="Rhea" id="RHEA:23120"/>
        <dbReference type="ChEBI" id="CHEBI:15377"/>
        <dbReference type="ChEBI" id="CHEBI:15378"/>
        <dbReference type="ChEBI" id="CHEBI:30616"/>
        <dbReference type="ChEBI" id="CHEBI:43474"/>
        <dbReference type="ChEBI" id="CHEBI:90799"/>
        <dbReference type="ChEBI" id="CHEBI:456216"/>
        <dbReference type="EC" id="7.4.2.9"/>
    </reaction>
</comment>
<dbReference type="RefSeq" id="WP_162364384.1">
    <property type="nucleotide sequence ID" value="NZ_WUBS01000002.1"/>
</dbReference>
<comment type="similarity">
    <text evidence="2">Belongs to the ABC transporter superfamily.</text>
</comment>
<reference evidence="11 12" key="1">
    <citation type="submission" date="2019-12" db="EMBL/GenBank/DDBJ databases">
        <authorList>
            <person name="Lee S.D."/>
        </authorList>
    </citation>
    <scope>NUCLEOTIDE SEQUENCE [LARGE SCALE GENOMIC DNA]</scope>
    <source>
        <strain evidence="11 12">SAP-6</strain>
    </source>
</reference>
<dbReference type="Pfam" id="PF00005">
    <property type="entry name" value="ABC_tran"/>
    <property type="match status" value="1"/>
</dbReference>
<dbReference type="SMART" id="SM00382">
    <property type="entry name" value="AAA"/>
    <property type="match status" value="1"/>
</dbReference>
<dbReference type="GO" id="GO:0016887">
    <property type="term" value="F:ATP hydrolysis activity"/>
    <property type="evidence" value="ECO:0007669"/>
    <property type="project" value="InterPro"/>
</dbReference>
<dbReference type="Proteomes" id="UP000461443">
    <property type="component" value="Unassembled WGS sequence"/>
</dbReference>
<evidence type="ECO:0000256" key="5">
    <source>
        <dbReference type="ARBA" id="ARBA00022741"/>
    </source>
</evidence>
<dbReference type="InterPro" id="IPR003593">
    <property type="entry name" value="AAA+_ATPase"/>
</dbReference>
<dbReference type="SUPFAM" id="SSF52540">
    <property type="entry name" value="P-loop containing nucleoside triphosphate hydrolases"/>
    <property type="match status" value="1"/>
</dbReference>
<dbReference type="EC" id="7.4.2.9" evidence="8"/>
<keyword evidence="3" id="KW-0813">Transport</keyword>
<gene>
    <name evidence="11" type="ORF">GRH90_02825</name>
</gene>
<dbReference type="PANTHER" id="PTHR43297:SF2">
    <property type="entry name" value="DIPEPTIDE TRANSPORT ATP-BINDING PROTEIN DPPD"/>
    <property type="match status" value="1"/>
</dbReference>
<dbReference type="Pfam" id="PF08352">
    <property type="entry name" value="oligo_HPY"/>
    <property type="match status" value="1"/>
</dbReference>
<evidence type="ECO:0000256" key="3">
    <source>
        <dbReference type="ARBA" id="ARBA00022448"/>
    </source>
</evidence>
<keyword evidence="5" id="KW-0547">Nucleotide-binding</keyword>
<dbReference type="CDD" id="cd03257">
    <property type="entry name" value="ABC_NikE_OppD_transporters"/>
    <property type="match status" value="1"/>
</dbReference>
<dbReference type="Gene3D" id="3.40.50.300">
    <property type="entry name" value="P-loop containing nucleotide triphosphate hydrolases"/>
    <property type="match status" value="1"/>
</dbReference>
<feature type="domain" description="ABC transporter" evidence="10">
    <location>
        <begin position="11"/>
        <end position="262"/>
    </location>
</feature>
<evidence type="ECO:0000313" key="12">
    <source>
        <dbReference type="Proteomes" id="UP000461443"/>
    </source>
</evidence>
<dbReference type="FunFam" id="3.40.50.300:FF:000016">
    <property type="entry name" value="Oligopeptide ABC transporter ATP-binding component"/>
    <property type="match status" value="1"/>
</dbReference>
<evidence type="ECO:0000256" key="1">
    <source>
        <dbReference type="ARBA" id="ARBA00004417"/>
    </source>
</evidence>
<dbReference type="GO" id="GO:0055085">
    <property type="term" value="P:transmembrane transport"/>
    <property type="evidence" value="ECO:0007669"/>
    <property type="project" value="UniProtKB-ARBA"/>
</dbReference>
<dbReference type="GO" id="GO:0005886">
    <property type="term" value="C:plasma membrane"/>
    <property type="evidence" value="ECO:0007669"/>
    <property type="project" value="UniProtKB-SubCell"/>
</dbReference>
<reference evidence="11 12" key="2">
    <citation type="submission" date="2020-02" db="EMBL/GenBank/DDBJ databases">
        <title>The new genus of Enterobacteriales.</title>
        <authorList>
            <person name="Kim I.S."/>
        </authorList>
    </citation>
    <scope>NUCLEOTIDE SEQUENCE [LARGE SCALE GENOMIC DNA]</scope>
    <source>
        <strain evidence="11 12">SAP-6</strain>
    </source>
</reference>
<keyword evidence="7" id="KW-0472">Membrane</keyword>
<evidence type="ECO:0000259" key="10">
    <source>
        <dbReference type="PROSITE" id="PS50893"/>
    </source>
</evidence>
<keyword evidence="6 11" id="KW-0067">ATP-binding</keyword>
<accession>A0A845SF31</accession>
<dbReference type="InterPro" id="IPR027417">
    <property type="entry name" value="P-loop_NTPase"/>
</dbReference>
<dbReference type="PROSITE" id="PS50893">
    <property type="entry name" value="ABC_TRANSPORTER_2"/>
    <property type="match status" value="1"/>
</dbReference>
<dbReference type="AlphaFoldDB" id="A0A845SF31"/>
<evidence type="ECO:0000256" key="2">
    <source>
        <dbReference type="ARBA" id="ARBA00005417"/>
    </source>
</evidence>
<dbReference type="GO" id="GO:0005524">
    <property type="term" value="F:ATP binding"/>
    <property type="evidence" value="ECO:0007669"/>
    <property type="project" value="UniProtKB-KW"/>
</dbReference>
<dbReference type="NCBIfam" id="TIGR01727">
    <property type="entry name" value="oligo_HPY"/>
    <property type="match status" value="1"/>
</dbReference>
<dbReference type="PANTHER" id="PTHR43297">
    <property type="entry name" value="OLIGOPEPTIDE TRANSPORT ATP-BINDING PROTEIN APPD"/>
    <property type="match status" value="1"/>
</dbReference>
<dbReference type="InterPro" id="IPR050388">
    <property type="entry name" value="ABC_Ni/Peptide_Import"/>
</dbReference>
<dbReference type="GO" id="GO:0015833">
    <property type="term" value="P:peptide transport"/>
    <property type="evidence" value="ECO:0007669"/>
    <property type="project" value="InterPro"/>
</dbReference>
<dbReference type="InterPro" id="IPR013563">
    <property type="entry name" value="Oligopep_ABC_C"/>
</dbReference>
<evidence type="ECO:0000256" key="4">
    <source>
        <dbReference type="ARBA" id="ARBA00022475"/>
    </source>
</evidence>